<dbReference type="Pfam" id="PF00940">
    <property type="entry name" value="RNA_pol"/>
    <property type="match status" value="1"/>
</dbReference>
<sequence>MISALRCQAAGIAFASVHDSYWTHAADIDTMSSILREAFITLHQLPLLSNLRDEMEKRHASSKVAVDVVINADTDEGRELIERMKAKGRKAPVVRKSVPRVFKLRSWVDFKCPPLPERGTFDVTQVRDSVFFFH</sequence>
<comment type="similarity">
    <text evidence="1">Belongs to the phage and mitochondrial RNA polymerase family.</text>
</comment>
<dbReference type="PANTHER" id="PTHR10102:SF0">
    <property type="entry name" value="DNA-DIRECTED RNA POLYMERASE, MITOCHONDRIAL"/>
    <property type="match status" value="1"/>
</dbReference>
<keyword evidence="3 9" id="KW-0240">DNA-directed RNA polymerase</keyword>
<evidence type="ECO:0000313" key="10">
    <source>
        <dbReference type="Proteomes" id="UP000269721"/>
    </source>
</evidence>
<reference evidence="10" key="1">
    <citation type="journal article" date="2018" name="Nat. Microbiol.">
        <title>Leveraging single-cell genomics to expand the fungal tree of life.</title>
        <authorList>
            <person name="Ahrendt S.R."/>
            <person name="Quandt C.A."/>
            <person name="Ciobanu D."/>
            <person name="Clum A."/>
            <person name="Salamov A."/>
            <person name="Andreopoulos B."/>
            <person name="Cheng J.F."/>
            <person name="Woyke T."/>
            <person name="Pelin A."/>
            <person name="Henrissat B."/>
            <person name="Reynolds N.K."/>
            <person name="Benny G.L."/>
            <person name="Smith M.E."/>
            <person name="James T.Y."/>
            <person name="Grigoriev I.V."/>
        </authorList>
    </citation>
    <scope>NUCLEOTIDE SEQUENCE [LARGE SCALE GENOMIC DNA]</scope>
</reference>
<keyword evidence="6" id="KW-0804">Transcription</keyword>
<dbReference type="OrthoDB" id="276422at2759"/>
<dbReference type="GO" id="GO:0001018">
    <property type="term" value="F:mitochondrial promoter sequence-specific DNA binding"/>
    <property type="evidence" value="ECO:0007669"/>
    <property type="project" value="TreeGrafter"/>
</dbReference>
<dbReference type="PANTHER" id="PTHR10102">
    <property type="entry name" value="DNA-DIRECTED RNA POLYMERASE, MITOCHONDRIAL"/>
    <property type="match status" value="1"/>
</dbReference>
<dbReference type="GO" id="GO:0006390">
    <property type="term" value="P:mitochondrial transcription"/>
    <property type="evidence" value="ECO:0007669"/>
    <property type="project" value="TreeGrafter"/>
</dbReference>
<feature type="domain" description="DNA-directed RNA polymerase C-terminal" evidence="8">
    <location>
        <begin position="1"/>
        <end position="134"/>
    </location>
</feature>
<evidence type="ECO:0000256" key="2">
    <source>
        <dbReference type="ARBA" id="ARBA00012418"/>
    </source>
</evidence>
<dbReference type="InterPro" id="IPR046950">
    <property type="entry name" value="DNA-dir_Rpol_C_phage-type"/>
</dbReference>
<gene>
    <name evidence="9" type="ORF">BDK51DRAFT_52016</name>
</gene>
<name>A0A4P9VV57_9FUNG</name>
<evidence type="ECO:0000256" key="6">
    <source>
        <dbReference type="ARBA" id="ARBA00023163"/>
    </source>
</evidence>
<dbReference type="GO" id="GO:0034245">
    <property type="term" value="C:mitochondrial DNA-directed RNA polymerase complex"/>
    <property type="evidence" value="ECO:0007669"/>
    <property type="project" value="TreeGrafter"/>
</dbReference>
<dbReference type="AlphaFoldDB" id="A0A4P9VV57"/>
<organism evidence="9 10">
    <name type="scientific">Blyttiomyces helicus</name>
    <dbReference type="NCBI Taxonomy" id="388810"/>
    <lineage>
        <taxon>Eukaryota</taxon>
        <taxon>Fungi</taxon>
        <taxon>Fungi incertae sedis</taxon>
        <taxon>Chytridiomycota</taxon>
        <taxon>Chytridiomycota incertae sedis</taxon>
        <taxon>Chytridiomycetes</taxon>
        <taxon>Chytridiomycetes incertae sedis</taxon>
        <taxon>Blyttiomyces</taxon>
    </lineage>
</organism>
<dbReference type="SUPFAM" id="SSF56672">
    <property type="entry name" value="DNA/RNA polymerases"/>
    <property type="match status" value="1"/>
</dbReference>
<evidence type="ECO:0000259" key="8">
    <source>
        <dbReference type="Pfam" id="PF00940"/>
    </source>
</evidence>
<proteinExistence type="inferred from homology"/>
<evidence type="ECO:0000256" key="7">
    <source>
        <dbReference type="ARBA" id="ARBA00048552"/>
    </source>
</evidence>
<dbReference type="GO" id="GO:0003899">
    <property type="term" value="F:DNA-directed RNA polymerase activity"/>
    <property type="evidence" value="ECO:0007669"/>
    <property type="project" value="UniProtKB-EC"/>
</dbReference>
<protein>
    <recommendedName>
        <fullName evidence="2">DNA-directed RNA polymerase</fullName>
        <ecNumber evidence="2">2.7.7.6</ecNumber>
    </recommendedName>
</protein>
<dbReference type="InterPro" id="IPR043502">
    <property type="entry name" value="DNA/RNA_pol_sf"/>
</dbReference>
<comment type="catalytic activity">
    <reaction evidence="7">
        <text>RNA(n) + a ribonucleoside 5'-triphosphate = RNA(n+1) + diphosphate</text>
        <dbReference type="Rhea" id="RHEA:21248"/>
        <dbReference type="Rhea" id="RHEA-COMP:14527"/>
        <dbReference type="Rhea" id="RHEA-COMP:17342"/>
        <dbReference type="ChEBI" id="CHEBI:33019"/>
        <dbReference type="ChEBI" id="CHEBI:61557"/>
        <dbReference type="ChEBI" id="CHEBI:140395"/>
        <dbReference type="EC" id="2.7.7.6"/>
    </reaction>
</comment>
<evidence type="ECO:0000313" key="9">
    <source>
        <dbReference type="EMBL" id="RKO83504.1"/>
    </source>
</evidence>
<keyword evidence="5" id="KW-0548">Nucleotidyltransferase</keyword>
<keyword evidence="10" id="KW-1185">Reference proteome</keyword>
<keyword evidence="4" id="KW-0808">Transferase</keyword>
<evidence type="ECO:0000256" key="5">
    <source>
        <dbReference type="ARBA" id="ARBA00022695"/>
    </source>
</evidence>
<evidence type="ECO:0000256" key="3">
    <source>
        <dbReference type="ARBA" id="ARBA00022478"/>
    </source>
</evidence>
<dbReference type="EMBL" id="ML001163">
    <property type="protein sequence ID" value="RKO83504.1"/>
    <property type="molecule type" value="Genomic_DNA"/>
</dbReference>
<dbReference type="Proteomes" id="UP000269721">
    <property type="component" value="Unassembled WGS sequence"/>
</dbReference>
<evidence type="ECO:0000256" key="4">
    <source>
        <dbReference type="ARBA" id="ARBA00022679"/>
    </source>
</evidence>
<evidence type="ECO:0000256" key="1">
    <source>
        <dbReference type="ARBA" id="ARBA00009493"/>
    </source>
</evidence>
<dbReference type="EC" id="2.7.7.6" evidence="2"/>
<dbReference type="InterPro" id="IPR002092">
    <property type="entry name" value="DNA-dir_Rpol_phage-type"/>
</dbReference>
<dbReference type="Gene3D" id="3.30.70.370">
    <property type="match status" value="1"/>
</dbReference>
<accession>A0A4P9VV57</accession>